<comment type="caution">
    <text evidence="2">The sequence shown here is derived from an EMBL/GenBank/DDBJ whole genome shotgun (WGS) entry which is preliminary data.</text>
</comment>
<dbReference type="Gene3D" id="3.40.1010.20">
    <property type="entry name" value="4-hydroxy-3-methylbut-2-enyl diphosphate reductase, catalytic domain"/>
    <property type="match status" value="1"/>
</dbReference>
<dbReference type="AlphaFoldDB" id="S4N4C9"/>
<dbReference type="Proteomes" id="UP000015001">
    <property type="component" value="Unassembled WGS sequence"/>
</dbReference>
<name>S4N4C9_9ACTN</name>
<accession>S4N4C9</accession>
<keyword evidence="3" id="KW-1185">Reference proteome</keyword>
<evidence type="ECO:0000313" key="2">
    <source>
        <dbReference type="EMBL" id="EPJ42912.1"/>
    </source>
</evidence>
<reference evidence="2 3" key="1">
    <citation type="submission" date="2013-02" db="EMBL/GenBank/DDBJ databases">
        <title>Draft Genome Sequence of Streptomyces afghaniensis, Which Produces Compounds of the Julimycin B-Complex.</title>
        <authorList>
            <person name="Gruening B.A."/>
            <person name="Praeg A."/>
            <person name="Erxleben A."/>
            <person name="Guenther S."/>
            <person name="Fiedler H.-P."/>
            <person name="Goodfellow M."/>
            <person name="Mueller M."/>
        </authorList>
    </citation>
    <scope>NUCLEOTIDE SEQUENCE [LARGE SCALE GENOMIC DNA]</scope>
    <source>
        <strain evidence="2 3">772</strain>
    </source>
</reference>
<gene>
    <name evidence="2" type="ORF">STAFG_0032</name>
</gene>
<dbReference type="PATRIC" id="fig|1283301.3.peg.32"/>
<protein>
    <submittedName>
        <fullName evidence="2">Putative 4-hydroxy-3-methylbut-2-enyl diphosphate reductase</fullName>
    </submittedName>
</protein>
<feature type="region of interest" description="Disordered" evidence="1">
    <location>
        <begin position="30"/>
        <end position="58"/>
    </location>
</feature>
<feature type="compositionally biased region" description="Low complexity" evidence="1">
    <location>
        <begin position="42"/>
        <end position="58"/>
    </location>
</feature>
<evidence type="ECO:0000256" key="1">
    <source>
        <dbReference type="SAM" id="MobiDB-lite"/>
    </source>
</evidence>
<proteinExistence type="predicted"/>
<dbReference type="EMBL" id="AOPY01000224">
    <property type="protein sequence ID" value="EPJ42912.1"/>
    <property type="molecule type" value="Genomic_DNA"/>
</dbReference>
<organism evidence="2 3">
    <name type="scientific">Streptomyces afghaniensis 772</name>
    <dbReference type="NCBI Taxonomy" id="1283301"/>
    <lineage>
        <taxon>Bacteria</taxon>
        <taxon>Bacillati</taxon>
        <taxon>Actinomycetota</taxon>
        <taxon>Actinomycetes</taxon>
        <taxon>Kitasatosporales</taxon>
        <taxon>Streptomycetaceae</taxon>
        <taxon>Streptomyces</taxon>
    </lineage>
</organism>
<dbReference type="HOGENOM" id="CLU_2977133_0_0_11"/>
<sequence length="58" mass="6503">MQKVEVRDPSKVVWLSQTTLSVDETMETVDALNGERSRSSSRRPATTSATPRRTAVWP</sequence>
<evidence type="ECO:0000313" key="3">
    <source>
        <dbReference type="Proteomes" id="UP000015001"/>
    </source>
</evidence>